<dbReference type="Pfam" id="PF04253">
    <property type="entry name" value="TFR_dimer"/>
    <property type="match status" value="1"/>
</dbReference>
<dbReference type="PANTHER" id="PTHR10404">
    <property type="entry name" value="N-ACETYLATED-ALPHA-LINKED ACIDIC DIPEPTIDASE"/>
    <property type="match status" value="1"/>
</dbReference>
<feature type="region of interest" description="Disordered" evidence="2">
    <location>
        <begin position="22"/>
        <end position="64"/>
    </location>
</feature>
<evidence type="ECO:0000313" key="6">
    <source>
        <dbReference type="Proteomes" id="UP000019384"/>
    </source>
</evidence>
<dbReference type="Pfam" id="PF04389">
    <property type="entry name" value="Peptidase_M28"/>
    <property type="match status" value="1"/>
</dbReference>
<dbReference type="Gene3D" id="1.20.930.40">
    <property type="entry name" value="Transferrin receptor-like, dimerisation domain"/>
    <property type="match status" value="1"/>
</dbReference>
<dbReference type="Gene3D" id="3.50.30.30">
    <property type="match status" value="1"/>
</dbReference>
<dbReference type="PANTHER" id="PTHR10404:SF72">
    <property type="entry name" value="ZINC METALLOPROTEASE TRE2-RELATED"/>
    <property type="match status" value="1"/>
</dbReference>
<feature type="domain" description="Transferrin receptor-like dimerisation" evidence="3">
    <location>
        <begin position="744"/>
        <end position="866"/>
    </location>
</feature>
<gene>
    <name evidence="5" type="ORF">KUCA_T00000711001</name>
</gene>
<protein>
    <submittedName>
        <fullName evidence="5">Uncharacterized protein</fullName>
    </submittedName>
</protein>
<evidence type="ECO:0000259" key="4">
    <source>
        <dbReference type="Pfam" id="PF04389"/>
    </source>
</evidence>
<proteinExistence type="inferred from homology"/>
<dbReference type="EMBL" id="HG793125">
    <property type="protein sequence ID" value="CDK24745.1"/>
    <property type="molecule type" value="Genomic_DNA"/>
</dbReference>
<feature type="compositionally biased region" description="Low complexity" evidence="2">
    <location>
        <begin position="49"/>
        <end position="61"/>
    </location>
</feature>
<dbReference type="InterPro" id="IPR036757">
    <property type="entry name" value="TFR-like_dimer_dom_sf"/>
</dbReference>
<dbReference type="SUPFAM" id="SSF53187">
    <property type="entry name" value="Zn-dependent exopeptidases"/>
    <property type="match status" value="1"/>
</dbReference>
<name>W6MSH6_9ASCO</name>
<feature type="domain" description="Peptidase M28" evidence="4">
    <location>
        <begin position="497"/>
        <end position="687"/>
    </location>
</feature>
<dbReference type="SUPFAM" id="SSF52025">
    <property type="entry name" value="PA domain"/>
    <property type="match status" value="1"/>
</dbReference>
<evidence type="ECO:0000313" key="5">
    <source>
        <dbReference type="EMBL" id="CDK24745.1"/>
    </source>
</evidence>
<feature type="compositionally biased region" description="Basic and acidic residues" evidence="2">
    <location>
        <begin position="277"/>
        <end position="292"/>
    </location>
</feature>
<comment type="similarity">
    <text evidence="1">Belongs to the peptidase M28 family. M28B subfamily.</text>
</comment>
<dbReference type="GeneID" id="34518148"/>
<dbReference type="GO" id="GO:0004180">
    <property type="term" value="F:carboxypeptidase activity"/>
    <property type="evidence" value="ECO:0007669"/>
    <property type="project" value="TreeGrafter"/>
</dbReference>
<dbReference type="RefSeq" id="XP_022456760.1">
    <property type="nucleotide sequence ID" value="XM_022605276.1"/>
</dbReference>
<keyword evidence="6" id="KW-1185">Reference proteome</keyword>
<dbReference type="InterPro" id="IPR046450">
    <property type="entry name" value="PA_dom_sf"/>
</dbReference>
<dbReference type="Proteomes" id="UP000019384">
    <property type="component" value="Unassembled WGS sequence"/>
</dbReference>
<dbReference type="HOGENOM" id="CLU_005688_1_1_1"/>
<dbReference type="AlphaFoldDB" id="W6MSH6"/>
<sequence length="875" mass="96554">MPNGLFAKLQLQHNSLATAKPEMSGYNHLPLEPPPYVPDSDDESAPLRSGTDTGTGTSTETARPFEPFEIEEPLANGSGSRAGGLRDATINSTQEVFNRAGEAGQRFADTFSSKVVMPITNALDPLCAAYRALHVRFDQLVGKIGNPLIVKRLFYVIVVASVVYVVTLSGLYPESAGSYNGDFFDQQQLQQFVDDNVDVKRMEENLQYFSSMPHVAGTAGDLTLARYFERIMKDAGVSVEEFSEFSSYAEYGANQSLKLYKGNDVVFESPLIEQTDEKKAQKEVKRAEKTEQTESISGTAQKAQTTDADPLLSFNPGSCSGTSTGHLVYANYGTRDDFKFLVESQVDLTGSVVMMKYHGADSATGESIQEGMKVNIARGLGAIAVLFISDPRNGAYTMDTVERHGMDISRVRPGNSAGQDMEDSMERLDSLPEIPAVPISWREAVPLLKTLESLGIQAPDSWKLNFAGEPWTGSKDTEYSVEVTLDPAKRPQKAMWNVIGKIKGREQDELAVVIGAQRDAVSEGTIYPNTGSTILVELIALFAELQHAFNWKPLRSIYFASFDGTEYNLAGSTNLASQKVHTLRREAYAYIDLSDAVSGTSKLGVSAHPMLWSTIRKSLRLVQDPVHNRTLDGAVEGMETLRDASKNYIPFMSYLGVPSMELRFYGDDYAKGSAQDSFEAFKSKNVDEGMEAHKALSAALAKIVLALVEEPMIPFDIVEFAKAMDHYLRDLGDYAEAKKMKLDTSGVLKELLRLKDAGRQYDSWLQAWQEIVTSSGGTEPTLLSVNRWTWNSKLSQIEKSMLADPGVRGREWYKNHAFGPQLWGPDGLRSDGSAYEWGTFPGVRDAIFEGDEELARVQLDHVRQLFDILTRGFGT</sequence>
<evidence type="ECO:0000256" key="2">
    <source>
        <dbReference type="SAM" id="MobiDB-lite"/>
    </source>
</evidence>
<feature type="region of interest" description="Disordered" evidence="2">
    <location>
        <begin position="277"/>
        <end position="316"/>
    </location>
</feature>
<organism evidence="5 6">
    <name type="scientific">Kuraishia capsulata CBS 1993</name>
    <dbReference type="NCBI Taxonomy" id="1382522"/>
    <lineage>
        <taxon>Eukaryota</taxon>
        <taxon>Fungi</taxon>
        <taxon>Dikarya</taxon>
        <taxon>Ascomycota</taxon>
        <taxon>Saccharomycotina</taxon>
        <taxon>Pichiomycetes</taxon>
        <taxon>Pichiales</taxon>
        <taxon>Pichiaceae</taxon>
        <taxon>Kuraishia</taxon>
    </lineage>
</organism>
<dbReference type="InterPro" id="IPR039373">
    <property type="entry name" value="Peptidase_M28B"/>
</dbReference>
<reference evidence="5" key="2">
    <citation type="submission" date="2014-02" db="EMBL/GenBank/DDBJ databases">
        <title>Complete DNA sequence of /Kuraishia capsulata/ illustrates novel genomic features among budding yeasts (/Saccharomycotina/).</title>
        <authorList>
            <person name="Morales L."/>
            <person name="Noel B."/>
            <person name="Porcel B."/>
            <person name="Marcet-Houben M."/>
            <person name="Hullo M-F."/>
            <person name="Sacerdot C."/>
            <person name="Tekaia F."/>
            <person name="Leh-Louis V."/>
            <person name="Despons L."/>
            <person name="Khanna V."/>
            <person name="Aury J-M."/>
            <person name="Barbe V."/>
            <person name="Couloux A."/>
            <person name="Labadie K."/>
            <person name="Pelletier E."/>
            <person name="Souciet J-L."/>
            <person name="Boekhout T."/>
            <person name="Gabaldon T."/>
            <person name="Wincker P."/>
            <person name="Dujon B."/>
        </authorList>
    </citation>
    <scope>NUCLEOTIDE SEQUENCE</scope>
    <source>
        <strain evidence="5">CBS 1993</strain>
    </source>
</reference>
<reference evidence="5" key="1">
    <citation type="submission" date="2013-12" db="EMBL/GenBank/DDBJ databases">
        <authorList>
            <person name="Genoscope - CEA"/>
        </authorList>
    </citation>
    <scope>NUCLEOTIDE SEQUENCE</scope>
    <source>
        <strain evidence="5">CBS 1993</strain>
    </source>
</reference>
<dbReference type="Gene3D" id="3.40.630.10">
    <property type="entry name" value="Zn peptidases"/>
    <property type="match status" value="1"/>
</dbReference>
<dbReference type="InterPro" id="IPR007365">
    <property type="entry name" value="TFR-like_dimer_dom"/>
</dbReference>
<feature type="compositionally biased region" description="Polar residues" evidence="2">
    <location>
        <begin position="293"/>
        <end position="307"/>
    </location>
</feature>
<evidence type="ECO:0000256" key="1">
    <source>
        <dbReference type="ARBA" id="ARBA00005634"/>
    </source>
</evidence>
<accession>W6MSH6</accession>
<dbReference type="InterPro" id="IPR007484">
    <property type="entry name" value="Peptidase_M28"/>
</dbReference>
<dbReference type="STRING" id="1382522.W6MSH6"/>
<evidence type="ECO:0000259" key="3">
    <source>
        <dbReference type="Pfam" id="PF04253"/>
    </source>
</evidence>
<dbReference type="OrthoDB" id="5841748at2759"/>
<dbReference type="SUPFAM" id="SSF47672">
    <property type="entry name" value="Transferrin receptor-like dimerisation domain"/>
    <property type="match status" value="1"/>
</dbReference>